<evidence type="ECO:0000313" key="1">
    <source>
        <dbReference type="EMBL" id="SUB33353.1"/>
    </source>
</evidence>
<gene>
    <name evidence="1" type="ORF">NCTC10699_00968</name>
</gene>
<dbReference type="AlphaFoldDB" id="A0A379B3Z8"/>
<accession>A0A379B3Z8</accession>
<keyword evidence="2" id="KW-1185">Reference proteome</keyword>
<dbReference type="Proteomes" id="UP000254280">
    <property type="component" value="Unassembled WGS sequence"/>
</dbReference>
<proteinExistence type="predicted"/>
<reference evidence="1 2" key="1">
    <citation type="submission" date="2018-06" db="EMBL/GenBank/DDBJ databases">
        <authorList>
            <consortium name="Pathogen Informatics"/>
            <person name="Doyle S."/>
        </authorList>
    </citation>
    <scope>NUCLEOTIDE SEQUENCE [LARGE SCALE GENOMIC DNA]</scope>
    <source>
        <strain evidence="1 2">NCTC10699</strain>
    </source>
</reference>
<dbReference type="EMBL" id="UGSS01000002">
    <property type="protein sequence ID" value="SUB33353.1"/>
    <property type="molecule type" value="Genomic_DNA"/>
</dbReference>
<protein>
    <submittedName>
        <fullName evidence="1">Uncharacterized protein</fullName>
    </submittedName>
</protein>
<evidence type="ECO:0000313" key="2">
    <source>
        <dbReference type="Proteomes" id="UP000254280"/>
    </source>
</evidence>
<name>A0A379B3Z8_9PAST</name>
<organism evidence="1 2">
    <name type="scientific">[Pasteurella] mairii</name>
    <dbReference type="NCBI Taxonomy" id="757"/>
    <lineage>
        <taxon>Bacteria</taxon>
        <taxon>Pseudomonadati</taxon>
        <taxon>Pseudomonadota</taxon>
        <taxon>Gammaproteobacteria</taxon>
        <taxon>Pasteurellales</taxon>
        <taxon>Pasteurellaceae</taxon>
    </lineage>
</organism>
<sequence length="74" mass="8485">METNSYEMIRQIIVNDQRGKPKNLKVVVTENSLSDEEKNYIRQAVLDNALKQTNLSPTELVKELIEAIKIINQA</sequence>